<dbReference type="Pfam" id="PF04069">
    <property type="entry name" value="OpuAC"/>
    <property type="match status" value="1"/>
</dbReference>
<organism evidence="4 5">
    <name type="scientific">Rhodococcus zopfii</name>
    <dbReference type="NCBI Taxonomy" id="43772"/>
    <lineage>
        <taxon>Bacteria</taxon>
        <taxon>Bacillati</taxon>
        <taxon>Actinomycetota</taxon>
        <taxon>Actinomycetes</taxon>
        <taxon>Mycobacteriales</taxon>
        <taxon>Nocardiaceae</taxon>
        <taxon>Rhodococcus</taxon>
    </lineage>
</organism>
<dbReference type="Gene3D" id="3.40.190.10">
    <property type="entry name" value="Periplasmic binding protein-like II"/>
    <property type="match status" value="1"/>
</dbReference>
<name>A0ABU3WQS1_9NOCA</name>
<evidence type="ECO:0000256" key="1">
    <source>
        <dbReference type="SAM" id="MobiDB-lite"/>
    </source>
</evidence>
<comment type="caution">
    <text evidence="4">The sequence shown here is derived from an EMBL/GenBank/DDBJ whole genome shotgun (WGS) entry which is preliminary data.</text>
</comment>
<keyword evidence="2" id="KW-1133">Transmembrane helix</keyword>
<protein>
    <submittedName>
        <fullName evidence="4">ABC transporter substrate-binding protein</fullName>
    </submittedName>
</protein>
<feature type="compositionally biased region" description="Basic and acidic residues" evidence="1">
    <location>
        <begin position="45"/>
        <end position="54"/>
    </location>
</feature>
<evidence type="ECO:0000256" key="2">
    <source>
        <dbReference type="SAM" id="Phobius"/>
    </source>
</evidence>
<sequence>MSWRSTRSSRARSIRALHPPSPRPLRPRRGQRVSPNSGIAPHAPDGAHIRAPDRGVRRCRAVREDDTVTTNSKRTARGRTLIAAAASITAAVSTVLAGCASPVLDDAPGPSGVVVGAGAGTDGELLAHLYAGALRRTGIDVTVRDPGDRAGALAALDSAEVTLVPGYTGRLLRYFEPAAPQTDAEDVFTALGRALPTDLTVADYATAQDRAVLVLSDATSTALGVTDIDAMAGRCAELTVAATAAFTESGGLDALESVGCVPAAVEQVGDAEAVRAARGRGALGALTTASPALVGADVVAIADAPDRSPGEGETGEDTRAPVFPAQNVVPLFRRDVFGERQLDALSMIAGELTTADLAGMLGRVDAGEDSAAVADEWLGEHV</sequence>
<gene>
    <name evidence="4" type="ORF">F8M49_15005</name>
</gene>
<feature type="domain" description="ABC-type glycine betaine transport system substrate-binding" evidence="3">
    <location>
        <begin position="113"/>
        <end position="379"/>
    </location>
</feature>
<feature type="region of interest" description="Disordered" evidence="1">
    <location>
        <begin position="1"/>
        <end position="54"/>
    </location>
</feature>
<accession>A0ABU3WQS1</accession>
<keyword evidence="2" id="KW-0812">Transmembrane</keyword>
<keyword evidence="2" id="KW-0472">Membrane</keyword>
<dbReference type="EMBL" id="WBMO01000001">
    <property type="protein sequence ID" value="MDV2476315.1"/>
    <property type="molecule type" value="Genomic_DNA"/>
</dbReference>
<keyword evidence="5" id="KW-1185">Reference proteome</keyword>
<evidence type="ECO:0000259" key="3">
    <source>
        <dbReference type="Pfam" id="PF04069"/>
    </source>
</evidence>
<feature type="transmembrane region" description="Helical" evidence="2">
    <location>
        <begin position="81"/>
        <end position="104"/>
    </location>
</feature>
<dbReference type="InterPro" id="IPR007210">
    <property type="entry name" value="ABC_Gly_betaine_transp_sub-bd"/>
</dbReference>
<proteinExistence type="predicted"/>
<dbReference type="Proteomes" id="UP001275440">
    <property type="component" value="Unassembled WGS sequence"/>
</dbReference>
<dbReference type="Gene3D" id="3.40.190.120">
    <property type="entry name" value="Osmoprotection protein (prox), domain 2"/>
    <property type="match status" value="1"/>
</dbReference>
<reference evidence="4 5" key="1">
    <citation type="submission" date="2019-10" db="EMBL/GenBank/DDBJ databases">
        <title>Draft Genome Assembly of Rhodococcus zopfii DSM44189.</title>
        <authorList>
            <person name="Sutton J.M."/>
            <person name="Akob D.M."/>
            <person name="Bushman T.J."/>
        </authorList>
    </citation>
    <scope>NUCLEOTIDE SEQUENCE [LARGE SCALE GENOMIC DNA]</scope>
    <source>
        <strain evidence="4 5">DSM 44189</strain>
    </source>
</reference>
<dbReference type="SUPFAM" id="SSF53850">
    <property type="entry name" value="Periplasmic binding protein-like II"/>
    <property type="match status" value="1"/>
</dbReference>
<evidence type="ECO:0000313" key="5">
    <source>
        <dbReference type="Proteomes" id="UP001275440"/>
    </source>
</evidence>
<evidence type="ECO:0000313" key="4">
    <source>
        <dbReference type="EMBL" id="MDV2476315.1"/>
    </source>
</evidence>